<evidence type="ECO:0000256" key="3">
    <source>
        <dbReference type="ARBA" id="ARBA00023125"/>
    </source>
</evidence>
<keyword evidence="4" id="KW-0804">Transcription</keyword>
<sequence>MDDDQGSSGSNGGHLETGRADRSVWLMKCPPVVARSFQSHASSSDTHPVAKVVLSLDPLRSDDPSSLQVLLIWLQLTLNLLPLLNS</sequence>
<evidence type="ECO:0000256" key="5">
    <source>
        <dbReference type="ARBA" id="ARBA00023242"/>
    </source>
</evidence>
<evidence type="ECO:0000256" key="1">
    <source>
        <dbReference type="ARBA" id="ARBA00004123"/>
    </source>
</evidence>
<keyword evidence="2" id="KW-0805">Transcription regulation</keyword>
<dbReference type="Proteomes" id="UP001054252">
    <property type="component" value="Unassembled WGS sequence"/>
</dbReference>
<keyword evidence="5" id="KW-0539">Nucleus</keyword>
<keyword evidence="7" id="KW-1185">Reference proteome</keyword>
<accession>A0AAV5J0M9</accession>
<dbReference type="AlphaFoldDB" id="A0AAV5J0M9"/>
<reference evidence="6 7" key="1">
    <citation type="journal article" date="2021" name="Commun. Biol.">
        <title>The genome of Shorea leprosula (Dipterocarpaceae) highlights the ecological relevance of drought in aseasonal tropical rainforests.</title>
        <authorList>
            <person name="Ng K.K.S."/>
            <person name="Kobayashi M.J."/>
            <person name="Fawcett J.A."/>
            <person name="Hatakeyama M."/>
            <person name="Paape T."/>
            <person name="Ng C.H."/>
            <person name="Ang C.C."/>
            <person name="Tnah L.H."/>
            <person name="Lee C.T."/>
            <person name="Nishiyama T."/>
            <person name="Sese J."/>
            <person name="O'Brien M.J."/>
            <person name="Copetti D."/>
            <person name="Mohd Noor M.I."/>
            <person name="Ong R.C."/>
            <person name="Putra M."/>
            <person name="Sireger I.Z."/>
            <person name="Indrioko S."/>
            <person name="Kosugi Y."/>
            <person name="Izuno A."/>
            <person name="Isagi Y."/>
            <person name="Lee S.L."/>
            <person name="Shimizu K.K."/>
        </authorList>
    </citation>
    <scope>NUCLEOTIDE SEQUENCE [LARGE SCALE GENOMIC DNA]</scope>
    <source>
        <strain evidence="6">214</strain>
    </source>
</reference>
<name>A0AAV5J0M9_9ROSI</name>
<comment type="subcellular location">
    <subcellularLocation>
        <location evidence="1">Nucleus</location>
    </subcellularLocation>
</comment>
<evidence type="ECO:0000313" key="6">
    <source>
        <dbReference type="EMBL" id="GKV05594.1"/>
    </source>
</evidence>
<evidence type="ECO:0000313" key="7">
    <source>
        <dbReference type="Proteomes" id="UP001054252"/>
    </source>
</evidence>
<dbReference type="InterPro" id="IPR011039">
    <property type="entry name" value="TFIIF_interaction"/>
</dbReference>
<evidence type="ECO:0000256" key="4">
    <source>
        <dbReference type="ARBA" id="ARBA00023163"/>
    </source>
</evidence>
<dbReference type="EMBL" id="BPVZ01000024">
    <property type="protein sequence ID" value="GKV05594.1"/>
    <property type="molecule type" value="Genomic_DNA"/>
</dbReference>
<dbReference type="GO" id="GO:0006367">
    <property type="term" value="P:transcription initiation at RNA polymerase II promoter"/>
    <property type="evidence" value="ECO:0007669"/>
    <property type="project" value="InterPro"/>
</dbReference>
<comment type="caution">
    <text evidence="6">The sequence shown here is derived from an EMBL/GenBank/DDBJ whole genome shotgun (WGS) entry which is preliminary data.</text>
</comment>
<dbReference type="GO" id="GO:0005634">
    <property type="term" value="C:nucleus"/>
    <property type="evidence" value="ECO:0007669"/>
    <property type="project" value="UniProtKB-SubCell"/>
</dbReference>
<proteinExistence type="predicted"/>
<keyword evidence="3" id="KW-0238">DNA-binding</keyword>
<organism evidence="6 7">
    <name type="scientific">Rubroshorea leprosula</name>
    <dbReference type="NCBI Taxonomy" id="152421"/>
    <lineage>
        <taxon>Eukaryota</taxon>
        <taxon>Viridiplantae</taxon>
        <taxon>Streptophyta</taxon>
        <taxon>Embryophyta</taxon>
        <taxon>Tracheophyta</taxon>
        <taxon>Spermatophyta</taxon>
        <taxon>Magnoliopsida</taxon>
        <taxon>eudicotyledons</taxon>
        <taxon>Gunneridae</taxon>
        <taxon>Pentapetalae</taxon>
        <taxon>rosids</taxon>
        <taxon>malvids</taxon>
        <taxon>Malvales</taxon>
        <taxon>Dipterocarpaceae</taxon>
        <taxon>Rubroshorea</taxon>
    </lineage>
</organism>
<dbReference type="SUPFAM" id="SSF50916">
    <property type="entry name" value="Rap30/74 interaction domains"/>
    <property type="match status" value="1"/>
</dbReference>
<gene>
    <name evidence="6" type="ORF">SLEP1_g17589</name>
</gene>
<protein>
    <submittedName>
        <fullName evidence="6">Uncharacterized protein</fullName>
    </submittedName>
</protein>
<dbReference type="GO" id="GO:0003677">
    <property type="term" value="F:DNA binding"/>
    <property type="evidence" value="ECO:0007669"/>
    <property type="project" value="UniProtKB-KW"/>
</dbReference>
<evidence type="ECO:0000256" key="2">
    <source>
        <dbReference type="ARBA" id="ARBA00023015"/>
    </source>
</evidence>